<dbReference type="Gene3D" id="1.10.530.10">
    <property type="match status" value="1"/>
</dbReference>
<dbReference type="InterPro" id="IPR023346">
    <property type="entry name" value="Lysozyme-like_dom_sf"/>
</dbReference>
<organism evidence="4 5">
    <name type="scientific">Eptatretus burgeri</name>
    <name type="common">Inshore hagfish</name>
    <dbReference type="NCBI Taxonomy" id="7764"/>
    <lineage>
        <taxon>Eukaryota</taxon>
        <taxon>Metazoa</taxon>
        <taxon>Chordata</taxon>
        <taxon>Craniata</taxon>
        <taxon>Vertebrata</taxon>
        <taxon>Cyclostomata</taxon>
        <taxon>Myxini</taxon>
        <taxon>Myxiniformes</taxon>
        <taxon>Myxinidae</taxon>
        <taxon>Eptatretinae</taxon>
        <taxon>Eptatretus</taxon>
    </lineage>
</organism>
<protein>
    <recommendedName>
        <fullName evidence="1">lysozyme</fullName>
        <ecNumber evidence="1">3.2.1.17</ecNumber>
    </recommendedName>
</protein>
<evidence type="ECO:0000256" key="1">
    <source>
        <dbReference type="ARBA" id="ARBA00012732"/>
    </source>
</evidence>
<evidence type="ECO:0000256" key="3">
    <source>
        <dbReference type="ARBA" id="ARBA00023157"/>
    </source>
</evidence>
<dbReference type="PANTHER" id="PTHR11407">
    <property type="entry name" value="LYSOZYME C"/>
    <property type="match status" value="1"/>
</dbReference>
<dbReference type="SUPFAM" id="SSF53955">
    <property type="entry name" value="Lysozyme-like"/>
    <property type="match status" value="1"/>
</dbReference>
<dbReference type="Ensembl" id="ENSEBUT00000010610.1">
    <property type="protein sequence ID" value="ENSEBUP00000010071.1"/>
    <property type="gene ID" value="ENSEBUG00000006472.1"/>
</dbReference>
<proteinExistence type="predicted"/>
<reference evidence="4" key="1">
    <citation type="submission" date="2025-08" db="UniProtKB">
        <authorList>
            <consortium name="Ensembl"/>
        </authorList>
    </citation>
    <scope>IDENTIFICATION</scope>
</reference>
<dbReference type="AlphaFoldDB" id="A0A8C4Q4V8"/>
<dbReference type="GO" id="GO:0031640">
    <property type="term" value="P:killing of cells of another organism"/>
    <property type="evidence" value="ECO:0007669"/>
    <property type="project" value="UniProtKB-KW"/>
</dbReference>
<dbReference type="SMART" id="SM00263">
    <property type="entry name" value="LYZ1"/>
    <property type="match status" value="1"/>
</dbReference>
<dbReference type="InterPro" id="IPR001916">
    <property type="entry name" value="Glyco_hydro_22"/>
</dbReference>
<keyword evidence="2" id="KW-0929">Antimicrobial</keyword>
<name>A0A8C4Q4V8_EPTBU</name>
<dbReference type="GO" id="GO:0003796">
    <property type="term" value="F:lysozyme activity"/>
    <property type="evidence" value="ECO:0007669"/>
    <property type="project" value="UniProtKB-EC"/>
</dbReference>
<reference evidence="4" key="2">
    <citation type="submission" date="2025-09" db="UniProtKB">
        <authorList>
            <consortium name="Ensembl"/>
        </authorList>
    </citation>
    <scope>IDENTIFICATION</scope>
</reference>
<dbReference type="EC" id="3.2.1.17" evidence="1"/>
<evidence type="ECO:0000256" key="2">
    <source>
        <dbReference type="ARBA" id="ARBA00022638"/>
    </source>
</evidence>
<dbReference type="PANTHER" id="PTHR11407:SF63">
    <property type="entry name" value="LYSOZYME C"/>
    <property type="match status" value="1"/>
</dbReference>
<dbReference type="GO" id="GO:0042742">
    <property type="term" value="P:defense response to bacterium"/>
    <property type="evidence" value="ECO:0007669"/>
    <property type="project" value="UniProtKB-KW"/>
</dbReference>
<sequence length="128" mass="14355">MKVVVQNPHPTPQSMLGQMTCLHVCVSLYTNLSTGVCMAFAESSYKTDALHKNNDDSIDYGIFQINNHYWCKDDKNPRNGCNVLQSLTCVSLVVINICGFEEVEQSPPRTQIIHLRFGKGSQFMDQAV</sequence>
<keyword evidence="5" id="KW-1185">Reference proteome</keyword>
<accession>A0A8C4Q4V8</accession>
<dbReference type="PROSITE" id="PS51348">
    <property type="entry name" value="GLYCOSYL_HYDROL_F22_2"/>
    <property type="match status" value="1"/>
</dbReference>
<keyword evidence="2" id="KW-0081">Bacteriolytic enzyme</keyword>
<evidence type="ECO:0000313" key="4">
    <source>
        <dbReference type="Ensembl" id="ENSEBUP00000010071.1"/>
    </source>
</evidence>
<dbReference type="Pfam" id="PF00062">
    <property type="entry name" value="Lys"/>
    <property type="match status" value="1"/>
</dbReference>
<dbReference type="Proteomes" id="UP000694388">
    <property type="component" value="Unplaced"/>
</dbReference>
<keyword evidence="3" id="KW-1015">Disulfide bond</keyword>
<evidence type="ECO:0000313" key="5">
    <source>
        <dbReference type="Proteomes" id="UP000694388"/>
    </source>
</evidence>